<dbReference type="PANTHER" id="PTHR26453">
    <property type="entry name" value="OLFACTORY RECEPTOR"/>
    <property type="match status" value="1"/>
</dbReference>
<dbReference type="PROSITE" id="PS00237">
    <property type="entry name" value="G_PROTEIN_RECEP_F1_1"/>
    <property type="match status" value="1"/>
</dbReference>
<reference evidence="14" key="2">
    <citation type="submission" date="2025-09" db="UniProtKB">
        <authorList>
            <consortium name="Ensembl"/>
        </authorList>
    </citation>
    <scope>IDENTIFICATION</scope>
</reference>
<dbReference type="SUPFAM" id="SSF81321">
    <property type="entry name" value="Family A G protein-coupled receptor-like"/>
    <property type="match status" value="1"/>
</dbReference>
<evidence type="ECO:0000256" key="1">
    <source>
        <dbReference type="ARBA" id="ARBA00004651"/>
    </source>
</evidence>
<comment type="subcellular location">
    <subcellularLocation>
        <location evidence="1 12">Cell membrane</location>
        <topology evidence="1 12">Multi-pass membrane protein</topology>
    </subcellularLocation>
</comment>
<dbReference type="Gene3D" id="1.20.1070.10">
    <property type="entry name" value="Rhodopsin 7-helix transmembrane proteins"/>
    <property type="match status" value="1"/>
</dbReference>
<dbReference type="InterPro" id="IPR000276">
    <property type="entry name" value="GPCR_Rhodpsn"/>
</dbReference>
<proteinExistence type="inferred from homology"/>
<accession>A0A8C5Q3A1</accession>
<keyword evidence="3 12" id="KW-0716">Sensory transduction</keyword>
<dbReference type="AlphaFoldDB" id="A0A8C5Q3A1"/>
<protein>
    <recommendedName>
        <fullName evidence="12">Olfactory receptor</fullName>
    </recommendedName>
</protein>
<dbReference type="InterPro" id="IPR000725">
    <property type="entry name" value="Olfact_rcpt"/>
</dbReference>
<evidence type="ECO:0000256" key="10">
    <source>
        <dbReference type="ARBA" id="ARBA00023224"/>
    </source>
</evidence>
<evidence type="ECO:0000313" key="15">
    <source>
        <dbReference type="Proteomes" id="UP000694569"/>
    </source>
</evidence>
<dbReference type="GO" id="GO:0005886">
    <property type="term" value="C:plasma membrane"/>
    <property type="evidence" value="ECO:0007669"/>
    <property type="project" value="UniProtKB-SubCell"/>
</dbReference>
<evidence type="ECO:0000256" key="12">
    <source>
        <dbReference type="RuleBase" id="RU363047"/>
    </source>
</evidence>
<evidence type="ECO:0000256" key="6">
    <source>
        <dbReference type="ARBA" id="ARBA00022989"/>
    </source>
</evidence>
<feature type="transmembrane region" description="Helical" evidence="12">
    <location>
        <begin position="194"/>
        <end position="216"/>
    </location>
</feature>
<dbReference type="CDD" id="cd15225">
    <property type="entry name" value="7tmA_OR10A-like"/>
    <property type="match status" value="1"/>
</dbReference>
<keyword evidence="5 12" id="KW-0552">Olfaction</keyword>
<evidence type="ECO:0000259" key="13">
    <source>
        <dbReference type="PROSITE" id="PS50262"/>
    </source>
</evidence>
<name>A0A8C5Q3A1_9ANUR</name>
<dbReference type="Proteomes" id="UP000694569">
    <property type="component" value="Unplaced"/>
</dbReference>
<evidence type="ECO:0000256" key="3">
    <source>
        <dbReference type="ARBA" id="ARBA00022606"/>
    </source>
</evidence>
<feature type="transmembrane region" description="Helical" evidence="12">
    <location>
        <begin position="140"/>
        <end position="158"/>
    </location>
</feature>
<sequence length="314" mass="35394">MAWKNDTNTNEFILLGLSTDPRTQIFIFVVIFCMYCTILIGNSLIIIVTTTDNKLQTPMYFFLTNLSFLDIFYSSTTVPRMLRDILSSTKTISYAECVAQMYIALSLGEIECILLSVMAFDRYVAICHPLHYTTIISRPVCIRIACTTWLCGFLMSISSVKITFDIGFCGEKVINHFHCEVPELVALGCGNVKIIEFITFVLGIILLVIPVLFIFITYMRIIHAIQKITSSAGQKKAFSTCGSHIMVATLFYGSAMSTYLKPRSHASSNIDKLIAVFYTIVTPMLNPLIYTLRNKEVKTALKNIRIKKLFLQLG</sequence>
<evidence type="ECO:0000256" key="11">
    <source>
        <dbReference type="RuleBase" id="RU000688"/>
    </source>
</evidence>
<keyword evidence="2 12" id="KW-1003">Cell membrane</keyword>
<feature type="transmembrane region" description="Helical" evidence="12">
    <location>
        <begin position="25"/>
        <end position="48"/>
    </location>
</feature>
<evidence type="ECO:0000256" key="4">
    <source>
        <dbReference type="ARBA" id="ARBA00022692"/>
    </source>
</evidence>
<evidence type="ECO:0000256" key="8">
    <source>
        <dbReference type="ARBA" id="ARBA00023136"/>
    </source>
</evidence>
<evidence type="ECO:0000256" key="2">
    <source>
        <dbReference type="ARBA" id="ARBA00022475"/>
    </source>
</evidence>
<evidence type="ECO:0000256" key="7">
    <source>
        <dbReference type="ARBA" id="ARBA00023040"/>
    </source>
</evidence>
<dbReference type="PRINTS" id="PR00245">
    <property type="entry name" value="OLFACTORYR"/>
</dbReference>
<dbReference type="PRINTS" id="PR00237">
    <property type="entry name" value="GPCRRHODOPSN"/>
</dbReference>
<dbReference type="PROSITE" id="PS50262">
    <property type="entry name" value="G_PROTEIN_RECEP_F1_2"/>
    <property type="match status" value="1"/>
</dbReference>
<keyword evidence="9 11" id="KW-0675">Receptor</keyword>
<keyword evidence="10 11" id="KW-0807">Transducer</keyword>
<dbReference type="GO" id="GO:0004984">
    <property type="term" value="F:olfactory receptor activity"/>
    <property type="evidence" value="ECO:0007669"/>
    <property type="project" value="InterPro"/>
</dbReference>
<feature type="transmembrane region" description="Helical" evidence="12">
    <location>
        <begin position="237"/>
        <end position="255"/>
    </location>
</feature>
<evidence type="ECO:0000256" key="5">
    <source>
        <dbReference type="ARBA" id="ARBA00022725"/>
    </source>
</evidence>
<comment type="similarity">
    <text evidence="11">Belongs to the G-protein coupled receptor 1 family.</text>
</comment>
<dbReference type="FunFam" id="1.20.1070.10:FF:000005">
    <property type="entry name" value="Olfactory receptor"/>
    <property type="match status" value="1"/>
</dbReference>
<feature type="transmembrane region" description="Helical" evidence="12">
    <location>
        <begin position="60"/>
        <end position="79"/>
    </location>
</feature>
<feature type="domain" description="G-protein coupled receptors family 1 profile" evidence="13">
    <location>
        <begin position="41"/>
        <end position="290"/>
    </location>
</feature>
<dbReference type="InterPro" id="IPR017452">
    <property type="entry name" value="GPCR_Rhodpsn_7TM"/>
</dbReference>
<keyword evidence="8 12" id="KW-0472">Membrane</keyword>
<dbReference type="Pfam" id="PF13853">
    <property type="entry name" value="7tm_4"/>
    <property type="match status" value="1"/>
</dbReference>
<dbReference type="GO" id="GO:0004930">
    <property type="term" value="F:G protein-coupled receptor activity"/>
    <property type="evidence" value="ECO:0007669"/>
    <property type="project" value="UniProtKB-KW"/>
</dbReference>
<dbReference type="Ensembl" id="ENSLLET00000032127.1">
    <property type="protein sequence ID" value="ENSLLEP00000030940.1"/>
    <property type="gene ID" value="ENSLLEG00000019577.1"/>
</dbReference>
<keyword evidence="6 12" id="KW-1133">Transmembrane helix</keyword>
<reference evidence="14" key="1">
    <citation type="submission" date="2025-08" db="UniProtKB">
        <authorList>
            <consortium name="Ensembl"/>
        </authorList>
    </citation>
    <scope>IDENTIFICATION</scope>
</reference>
<keyword evidence="4 11" id="KW-0812">Transmembrane</keyword>
<organism evidence="14 15">
    <name type="scientific">Leptobrachium leishanense</name>
    <name type="common">Leishan spiny toad</name>
    <dbReference type="NCBI Taxonomy" id="445787"/>
    <lineage>
        <taxon>Eukaryota</taxon>
        <taxon>Metazoa</taxon>
        <taxon>Chordata</taxon>
        <taxon>Craniata</taxon>
        <taxon>Vertebrata</taxon>
        <taxon>Euteleostomi</taxon>
        <taxon>Amphibia</taxon>
        <taxon>Batrachia</taxon>
        <taxon>Anura</taxon>
        <taxon>Pelobatoidea</taxon>
        <taxon>Megophryidae</taxon>
        <taxon>Leptobrachium</taxon>
    </lineage>
</organism>
<dbReference type="GeneTree" id="ENSGT01140000282496"/>
<feature type="transmembrane region" description="Helical" evidence="12">
    <location>
        <begin position="275"/>
        <end position="292"/>
    </location>
</feature>
<keyword evidence="7 11" id="KW-0297">G-protein coupled receptor</keyword>
<keyword evidence="15" id="KW-1185">Reference proteome</keyword>
<feature type="transmembrane region" description="Helical" evidence="12">
    <location>
        <begin position="99"/>
        <end position="120"/>
    </location>
</feature>
<evidence type="ECO:0000256" key="9">
    <source>
        <dbReference type="ARBA" id="ARBA00023170"/>
    </source>
</evidence>
<evidence type="ECO:0000313" key="14">
    <source>
        <dbReference type="Ensembl" id="ENSLLEP00000030940.1"/>
    </source>
</evidence>
<dbReference type="OrthoDB" id="6147321at2759"/>